<protein>
    <submittedName>
        <fullName evidence="2">Class I SAM-dependent methyltransferase</fullName>
    </submittedName>
</protein>
<dbReference type="SUPFAM" id="SSF53335">
    <property type="entry name" value="S-adenosyl-L-methionine-dependent methyltransferases"/>
    <property type="match status" value="1"/>
</dbReference>
<dbReference type="PANTHER" id="PTHR43591">
    <property type="entry name" value="METHYLTRANSFERASE"/>
    <property type="match status" value="1"/>
</dbReference>
<comment type="caution">
    <text evidence="2">The sequence shown here is derived from an EMBL/GenBank/DDBJ whole genome shotgun (WGS) entry which is preliminary data.</text>
</comment>
<dbReference type="RefSeq" id="WP_182582448.1">
    <property type="nucleotide sequence ID" value="NZ_JABVCQ010000005.1"/>
</dbReference>
<dbReference type="Gene3D" id="3.40.50.150">
    <property type="entry name" value="Vaccinia Virus protein VP39"/>
    <property type="match status" value="1"/>
</dbReference>
<feature type="domain" description="Methyltransferase type 12" evidence="1">
    <location>
        <begin position="53"/>
        <end position="159"/>
    </location>
</feature>
<evidence type="ECO:0000259" key="1">
    <source>
        <dbReference type="Pfam" id="PF08242"/>
    </source>
</evidence>
<evidence type="ECO:0000313" key="3">
    <source>
        <dbReference type="Proteomes" id="UP000548632"/>
    </source>
</evidence>
<keyword evidence="2" id="KW-0808">Transferase</keyword>
<dbReference type="GO" id="GO:0032259">
    <property type="term" value="P:methylation"/>
    <property type="evidence" value="ECO:0007669"/>
    <property type="project" value="UniProtKB-KW"/>
</dbReference>
<dbReference type="GO" id="GO:0008168">
    <property type="term" value="F:methyltransferase activity"/>
    <property type="evidence" value="ECO:0007669"/>
    <property type="project" value="UniProtKB-KW"/>
</dbReference>
<dbReference type="AlphaFoldDB" id="A0A839HA47"/>
<dbReference type="Proteomes" id="UP000548632">
    <property type="component" value="Unassembled WGS sequence"/>
</dbReference>
<keyword evidence="2" id="KW-0489">Methyltransferase</keyword>
<evidence type="ECO:0000313" key="2">
    <source>
        <dbReference type="EMBL" id="MBB1125260.1"/>
    </source>
</evidence>
<organism evidence="2 3">
    <name type="scientific">Thiospirillum jenense</name>
    <dbReference type="NCBI Taxonomy" id="1653858"/>
    <lineage>
        <taxon>Bacteria</taxon>
        <taxon>Pseudomonadati</taxon>
        <taxon>Pseudomonadota</taxon>
        <taxon>Gammaproteobacteria</taxon>
        <taxon>Chromatiales</taxon>
        <taxon>Chromatiaceae</taxon>
        <taxon>Thiospirillum</taxon>
    </lineage>
</organism>
<dbReference type="EMBL" id="JABVCQ010000005">
    <property type="protein sequence ID" value="MBB1125260.1"/>
    <property type="molecule type" value="Genomic_DNA"/>
</dbReference>
<gene>
    <name evidence="2" type="ORF">HUK38_03315</name>
</gene>
<dbReference type="CDD" id="cd02440">
    <property type="entry name" value="AdoMet_MTases"/>
    <property type="match status" value="1"/>
</dbReference>
<dbReference type="InterPro" id="IPR013217">
    <property type="entry name" value="Methyltransf_12"/>
</dbReference>
<name>A0A839HA47_9GAMM</name>
<dbReference type="Pfam" id="PF08242">
    <property type="entry name" value="Methyltransf_12"/>
    <property type="match status" value="1"/>
</dbReference>
<proteinExistence type="predicted"/>
<dbReference type="InterPro" id="IPR029063">
    <property type="entry name" value="SAM-dependent_MTases_sf"/>
</dbReference>
<keyword evidence="3" id="KW-1185">Reference proteome</keyword>
<sequence length="241" mass="26247">MKRRPEIELMEDDDQAVAYAQADFRDANSRFVELVTRHWPAHLSASRVSYRALDLGCGPADIPLRLLRQYPPLQCDAVDGSAAMLAQATVACQQQPPQLAERLRLIEARVPLTLSDLANLAVTGALPVPAAGYDLIVSNSLLHHLPEPLALWQTIRAVAHLGSFVCVMDLMRPPEPSWAEALVKTYAADAPAVLQRDFRQSLCAAFEPAEVVAQLTAAGLGECLSVQVVSDRHLAVWGVLD</sequence>
<accession>A0A839HA47</accession>
<reference evidence="2 3" key="1">
    <citation type="journal article" date="2020" name="Arch. Microbiol.">
        <title>The genome sequence of the giant phototrophic gammaproteobacterium Thiospirillum jenense gives insight into its physiological properties and phylogenetic relationships.</title>
        <authorList>
            <person name="Imhoff J.F."/>
            <person name="Meyer T.E."/>
            <person name="Kyndt J.A."/>
        </authorList>
    </citation>
    <scope>NUCLEOTIDE SEQUENCE [LARGE SCALE GENOMIC DNA]</scope>
    <source>
        <strain evidence="2 3">DSM 216</strain>
    </source>
</reference>